<feature type="transmembrane region" description="Helical" evidence="7">
    <location>
        <begin position="54"/>
        <end position="73"/>
    </location>
</feature>
<feature type="transmembrane region" description="Helical" evidence="7">
    <location>
        <begin position="130"/>
        <end position="155"/>
    </location>
</feature>
<keyword evidence="9" id="KW-1185">Reference proteome</keyword>
<accession>A0A1G5SDG4</accession>
<evidence type="ECO:0000313" key="8">
    <source>
        <dbReference type="EMBL" id="SCZ85244.1"/>
    </source>
</evidence>
<keyword evidence="3" id="KW-1003">Cell membrane</keyword>
<feature type="transmembrane region" description="Helical" evidence="7">
    <location>
        <begin position="404"/>
        <end position="426"/>
    </location>
</feature>
<evidence type="ECO:0000256" key="6">
    <source>
        <dbReference type="ARBA" id="ARBA00023136"/>
    </source>
</evidence>
<evidence type="ECO:0000256" key="7">
    <source>
        <dbReference type="SAM" id="Phobius"/>
    </source>
</evidence>
<dbReference type="PANTHER" id="PTHR30250:SF10">
    <property type="entry name" value="LIPOPOLYSACCHARIDE BIOSYNTHESIS PROTEIN WZXC"/>
    <property type="match status" value="1"/>
</dbReference>
<feature type="transmembrane region" description="Helical" evidence="7">
    <location>
        <begin position="20"/>
        <end position="42"/>
    </location>
</feature>
<feature type="transmembrane region" description="Helical" evidence="7">
    <location>
        <begin position="94"/>
        <end position="115"/>
    </location>
</feature>
<dbReference type="AlphaFoldDB" id="A0A1G5SDG4"/>
<dbReference type="EMBL" id="FMWO01000044">
    <property type="protein sequence ID" value="SCZ85244.1"/>
    <property type="molecule type" value="Genomic_DNA"/>
</dbReference>
<feature type="transmembrane region" description="Helical" evidence="7">
    <location>
        <begin position="271"/>
        <end position="291"/>
    </location>
</feature>
<dbReference type="STRING" id="51642.NSMM_370023"/>
<keyword evidence="6 7" id="KW-0472">Membrane</keyword>
<reference evidence="8 9" key="1">
    <citation type="submission" date="2016-10" db="EMBL/GenBank/DDBJ databases">
        <authorList>
            <person name="de Groot N.N."/>
        </authorList>
    </citation>
    <scope>NUCLEOTIDE SEQUENCE [LARGE SCALE GENOMIC DNA]</scope>
    <source>
        <strain evidence="8">1</strain>
    </source>
</reference>
<feature type="transmembrane region" description="Helical" evidence="7">
    <location>
        <begin position="234"/>
        <end position="259"/>
    </location>
</feature>
<sequence>MCRLLLHHSESFVKVKILQFWKNASIVLLGTLAYQVMPLLVLPVFTRLLTPEDLGFYFTWLGAVVVGAVALTLRLDMAVLQAKSGSDVVRIVKATVTVNLVFAITAVLTLLLIFSADKYFQTQLLSSMRYVYVGLAIVATFANAINLLVNSALVWSANFKKQALYKLYLGGALSSSQLLMVYLFESAIGLSLAYALSSSLVSLFLMREVGLKFSDFSYFNDLKETLVVLREQRAFVLVSMPAALINMLSHYAPLFLLSLKIGTVASGQYGLMHKTLSAPLGLIGGAILSVFREESSRSYRELGNCEDSYLYTARSLFFIALFPFLIIFLFGKELFEFVFGSAWGDAGEIAEILAPAFLIRFVASPLSYMFFLANRQLWDLSWQITLFLFTILVFYLSPSLYSAILWYSIGSFVLYGVSLILSYMIARGLTILGHS</sequence>
<comment type="similarity">
    <text evidence="2">Belongs to the polysaccharide synthase family.</text>
</comment>
<dbReference type="GO" id="GO:0005886">
    <property type="term" value="C:plasma membrane"/>
    <property type="evidence" value="ECO:0007669"/>
    <property type="project" value="UniProtKB-SubCell"/>
</dbReference>
<evidence type="ECO:0000313" key="9">
    <source>
        <dbReference type="Proteomes" id="UP000198729"/>
    </source>
</evidence>
<organism evidence="8 9">
    <name type="scientific">Nitrosomonas mobilis</name>
    <dbReference type="NCBI Taxonomy" id="51642"/>
    <lineage>
        <taxon>Bacteria</taxon>
        <taxon>Pseudomonadati</taxon>
        <taxon>Pseudomonadota</taxon>
        <taxon>Betaproteobacteria</taxon>
        <taxon>Nitrosomonadales</taxon>
        <taxon>Nitrosomonadaceae</taxon>
        <taxon>Nitrosomonas</taxon>
    </lineage>
</organism>
<feature type="transmembrane region" description="Helical" evidence="7">
    <location>
        <begin position="167"/>
        <end position="184"/>
    </location>
</feature>
<evidence type="ECO:0000256" key="2">
    <source>
        <dbReference type="ARBA" id="ARBA00007430"/>
    </source>
</evidence>
<name>A0A1G5SDG4_9PROT</name>
<proteinExistence type="inferred from homology"/>
<comment type="subcellular location">
    <subcellularLocation>
        <location evidence="1">Cell membrane</location>
        <topology evidence="1">Multi-pass membrane protein</topology>
    </subcellularLocation>
</comment>
<feature type="transmembrane region" description="Helical" evidence="7">
    <location>
        <begin position="311"/>
        <end position="332"/>
    </location>
</feature>
<evidence type="ECO:0000256" key="3">
    <source>
        <dbReference type="ARBA" id="ARBA00022475"/>
    </source>
</evidence>
<feature type="transmembrane region" description="Helical" evidence="7">
    <location>
        <begin position="190"/>
        <end position="213"/>
    </location>
</feature>
<dbReference type="InterPro" id="IPR050833">
    <property type="entry name" value="Poly_Biosynth_Transport"/>
</dbReference>
<keyword evidence="5 7" id="KW-1133">Transmembrane helix</keyword>
<dbReference type="PANTHER" id="PTHR30250">
    <property type="entry name" value="PST FAMILY PREDICTED COLANIC ACID TRANSPORTER"/>
    <property type="match status" value="1"/>
</dbReference>
<evidence type="ECO:0000256" key="5">
    <source>
        <dbReference type="ARBA" id="ARBA00022989"/>
    </source>
</evidence>
<dbReference type="Proteomes" id="UP000198729">
    <property type="component" value="Unassembled WGS sequence"/>
</dbReference>
<gene>
    <name evidence="8" type="ORF">NSMM_370023</name>
</gene>
<feature type="transmembrane region" description="Helical" evidence="7">
    <location>
        <begin position="380"/>
        <end position="398"/>
    </location>
</feature>
<evidence type="ECO:0000256" key="1">
    <source>
        <dbReference type="ARBA" id="ARBA00004651"/>
    </source>
</evidence>
<keyword evidence="4 7" id="KW-0812">Transmembrane</keyword>
<dbReference type="Pfam" id="PF13440">
    <property type="entry name" value="Polysacc_synt_3"/>
    <property type="match status" value="1"/>
</dbReference>
<protein>
    <submittedName>
        <fullName evidence="8">Putative Polysaccharide biosynthesis protein</fullName>
    </submittedName>
</protein>
<evidence type="ECO:0000256" key="4">
    <source>
        <dbReference type="ARBA" id="ARBA00022692"/>
    </source>
</evidence>
<feature type="transmembrane region" description="Helical" evidence="7">
    <location>
        <begin position="352"/>
        <end position="373"/>
    </location>
</feature>